<accession>A0A1C5GG67</accession>
<evidence type="ECO:0000313" key="9">
    <source>
        <dbReference type="Proteomes" id="UP000198251"/>
    </source>
</evidence>
<organism evidence="8 9">
    <name type="scientific">Micromonospora echinofusca</name>
    <dbReference type="NCBI Taxonomy" id="47858"/>
    <lineage>
        <taxon>Bacteria</taxon>
        <taxon>Bacillati</taxon>
        <taxon>Actinomycetota</taxon>
        <taxon>Actinomycetes</taxon>
        <taxon>Micromonosporales</taxon>
        <taxon>Micromonosporaceae</taxon>
        <taxon>Micromonospora</taxon>
    </lineage>
</organism>
<evidence type="ECO:0000313" key="8">
    <source>
        <dbReference type="EMBL" id="SCG18813.1"/>
    </source>
</evidence>
<feature type="domain" description="ABC transmembrane type-2" evidence="7">
    <location>
        <begin position="24"/>
        <end position="254"/>
    </location>
</feature>
<protein>
    <recommendedName>
        <fullName evidence="6">Transport permease protein</fullName>
    </recommendedName>
</protein>
<keyword evidence="6" id="KW-0813">Transport</keyword>
<proteinExistence type="inferred from homology"/>
<evidence type="ECO:0000256" key="2">
    <source>
        <dbReference type="ARBA" id="ARBA00022692"/>
    </source>
</evidence>
<comment type="similarity">
    <text evidence="6">Belongs to the ABC-2 integral membrane protein family.</text>
</comment>
<feature type="transmembrane region" description="Helical" evidence="6">
    <location>
        <begin position="101"/>
        <end position="126"/>
    </location>
</feature>
<keyword evidence="6" id="KW-1003">Cell membrane</keyword>
<dbReference type="InterPro" id="IPR000412">
    <property type="entry name" value="ABC_2_transport"/>
</dbReference>
<feature type="transmembrane region" description="Helical" evidence="6">
    <location>
        <begin position="61"/>
        <end position="80"/>
    </location>
</feature>
<dbReference type="InterPro" id="IPR051784">
    <property type="entry name" value="Nod_factor_ABC_transporter"/>
</dbReference>
<evidence type="ECO:0000256" key="6">
    <source>
        <dbReference type="RuleBase" id="RU361157"/>
    </source>
</evidence>
<dbReference type="AlphaFoldDB" id="A0A1C5GG67"/>
<keyword evidence="2 6" id="KW-0812">Transmembrane</keyword>
<dbReference type="GeneID" id="95804836"/>
<dbReference type="InterPro" id="IPR013525">
    <property type="entry name" value="ABC2_TM"/>
</dbReference>
<comment type="subcellular location">
    <subcellularLocation>
        <location evidence="6">Cell membrane</location>
        <topology evidence="6">Multi-pass membrane protein</topology>
    </subcellularLocation>
    <subcellularLocation>
        <location evidence="1">Membrane</location>
        <topology evidence="1">Multi-pass membrane protein</topology>
    </subcellularLocation>
</comment>
<dbReference type="InterPro" id="IPR047817">
    <property type="entry name" value="ABC2_TM_bact-type"/>
</dbReference>
<dbReference type="PIRSF" id="PIRSF006648">
    <property type="entry name" value="DrrB"/>
    <property type="match status" value="1"/>
</dbReference>
<dbReference type="GO" id="GO:0046677">
    <property type="term" value="P:response to antibiotic"/>
    <property type="evidence" value="ECO:0007669"/>
    <property type="project" value="UniProtKB-KW"/>
</dbReference>
<feature type="transmembrane region" description="Helical" evidence="6">
    <location>
        <begin position="23"/>
        <end position="41"/>
    </location>
</feature>
<feature type="transmembrane region" description="Helical" evidence="6">
    <location>
        <begin position="138"/>
        <end position="165"/>
    </location>
</feature>
<dbReference type="PANTHER" id="PTHR43229:SF2">
    <property type="entry name" value="NODULATION PROTEIN J"/>
    <property type="match status" value="1"/>
</dbReference>
<name>A0A1C5GG67_MICEH</name>
<dbReference type="PANTHER" id="PTHR43229">
    <property type="entry name" value="NODULATION PROTEIN J"/>
    <property type="match status" value="1"/>
</dbReference>
<keyword evidence="4 6" id="KW-0472">Membrane</keyword>
<evidence type="ECO:0000259" key="7">
    <source>
        <dbReference type="PROSITE" id="PS51012"/>
    </source>
</evidence>
<dbReference type="Proteomes" id="UP000198251">
    <property type="component" value="Chromosome I"/>
</dbReference>
<feature type="transmembrane region" description="Helical" evidence="6">
    <location>
        <begin position="229"/>
        <end position="252"/>
    </location>
</feature>
<feature type="transmembrane region" description="Helical" evidence="6">
    <location>
        <begin position="172"/>
        <end position="191"/>
    </location>
</feature>
<gene>
    <name evidence="8" type="ORF">GA0070610_5166</name>
</gene>
<evidence type="ECO:0000256" key="1">
    <source>
        <dbReference type="ARBA" id="ARBA00004141"/>
    </source>
</evidence>
<dbReference type="RefSeq" id="WP_157747231.1">
    <property type="nucleotide sequence ID" value="NZ_LT607733.1"/>
</dbReference>
<evidence type="ECO:0000256" key="4">
    <source>
        <dbReference type="ARBA" id="ARBA00023136"/>
    </source>
</evidence>
<sequence>MSELVGQSAYIARRHILHTFRQPWLIAINLVQPFLWLLLFSGTFRRIADIPGFGSDNYAQFFLPGLIVMTVLLASGWNGLSLLADMERGTLDRLLASPVRPIALIIGPLVQQVVNAVIPTAILLVVGYGLGVRFHGGVLGVVVMILALAGVACALAALSSTVALIVGREESLIAMVNFIVMPLTFLSSAFMPKDLVPGWVAAAIAANPVNWAVELCRDSFNDSLELGRVLTGLGLLAGLAAVSMATTGVALARHRRRS</sequence>
<dbReference type="GO" id="GO:0140359">
    <property type="term" value="F:ABC-type transporter activity"/>
    <property type="evidence" value="ECO:0007669"/>
    <property type="project" value="InterPro"/>
</dbReference>
<evidence type="ECO:0000256" key="3">
    <source>
        <dbReference type="ARBA" id="ARBA00022989"/>
    </source>
</evidence>
<keyword evidence="3 6" id="KW-1133">Transmembrane helix</keyword>
<dbReference type="EMBL" id="LT607733">
    <property type="protein sequence ID" value="SCG18813.1"/>
    <property type="molecule type" value="Genomic_DNA"/>
</dbReference>
<dbReference type="GO" id="GO:0043190">
    <property type="term" value="C:ATP-binding cassette (ABC) transporter complex"/>
    <property type="evidence" value="ECO:0007669"/>
    <property type="project" value="InterPro"/>
</dbReference>
<evidence type="ECO:0000256" key="5">
    <source>
        <dbReference type="ARBA" id="ARBA00023251"/>
    </source>
</evidence>
<dbReference type="PROSITE" id="PS51012">
    <property type="entry name" value="ABC_TM2"/>
    <property type="match status" value="1"/>
</dbReference>
<reference evidence="8 9" key="1">
    <citation type="submission" date="2016-06" db="EMBL/GenBank/DDBJ databases">
        <authorList>
            <person name="Kjaerup R.B."/>
            <person name="Dalgaard T.S."/>
            <person name="Juul-Madsen H.R."/>
        </authorList>
    </citation>
    <scope>NUCLEOTIDE SEQUENCE [LARGE SCALE GENOMIC DNA]</scope>
    <source>
        <strain evidence="8 9">DSM 43913</strain>
    </source>
</reference>
<keyword evidence="5" id="KW-0046">Antibiotic resistance</keyword>
<keyword evidence="9" id="KW-1185">Reference proteome</keyword>
<dbReference type="Pfam" id="PF01061">
    <property type="entry name" value="ABC2_membrane"/>
    <property type="match status" value="1"/>
</dbReference>